<keyword evidence="2" id="KW-1185">Reference proteome</keyword>
<evidence type="ECO:0000313" key="2">
    <source>
        <dbReference type="Proteomes" id="UP001567538"/>
    </source>
</evidence>
<dbReference type="Proteomes" id="UP001567538">
    <property type="component" value="Unassembled WGS sequence"/>
</dbReference>
<name>A0ABD1I2U4_SALDI</name>
<reference evidence="1 2" key="1">
    <citation type="submission" date="2024-06" db="EMBL/GenBank/DDBJ databases">
        <title>A chromosome level genome sequence of Diviner's sage (Salvia divinorum).</title>
        <authorList>
            <person name="Ford S.A."/>
            <person name="Ro D.-K."/>
            <person name="Ness R.W."/>
            <person name="Phillips M.A."/>
        </authorList>
    </citation>
    <scope>NUCLEOTIDE SEQUENCE [LARGE SCALE GENOMIC DNA]</scope>
    <source>
        <strain evidence="1">SAF-2024a</strain>
        <tissue evidence="1">Leaf</tissue>
    </source>
</reference>
<dbReference type="EMBL" id="JBEAFC010000003">
    <property type="protein sequence ID" value="KAL1563046.1"/>
    <property type="molecule type" value="Genomic_DNA"/>
</dbReference>
<comment type="caution">
    <text evidence="1">The sequence shown here is derived from an EMBL/GenBank/DDBJ whole genome shotgun (WGS) entry which is preliminary data.</text>
</comment>
<dbReference type="AlphaFoldDB" id="A0ABD1I2U4"/>
<sequence length="90" mass="10033">MNFVATASANGIVIQRLTTKGGDNNVICSEMCIECASSELQTALGEFLHAREIKKSIAAFLYDYTVRNSQKSDQPDVEILEKMKKFVADW</sequence>
<accession>A0ABD1I2U4</accession>
<gene>
    <name evidence="1" type="ORF">AAHA92_05554</name>
</gene>
<protein>
    <submittedName>
        <fullName evidence="1">Uncharacterized protein</fullName>
    </submittedName>
</protein>
<proteinExistence type="predicted"/>
<dbReference type="Gene3D" id="3.10.280.10">
    <property type="entry name" value="Mitochondrial glycoprotein"/>
    <property type="match status" value="1"/>
</dbReference>
<organism evidence="1 2">
    <name type="scientific">Salvia divinorum</name>
    <name type="common">Maria pastora</name>
    <name type="synonym">Diviner's sage</name>
    <dbReference type="NCBI Taxonomy" id="28513"/>
    <lineage>
        <taxon>Eukaryota</taxon>
        <taxon>Viridiplantae</taxon>
        <taxon>Streptophyta</taxon>
        <taxon>Embryophyta</taxon>
        <taxon>Tracheophyta</taxon>
        <taxon>Spermatophyta</taxon>
        <taxon>Magnoliopsida</taxon>
        <taxon>eudicotyledons</taxon>
        <taxon>Gunneridae</taxon>
        <taxon>Pentapetalae</taxon>
        <taxon>asterids</taxon>
        <taxon>lamiids</taxon>
        <taxon>Lamiales</taxon>
        <taxon>Lamiaceae</taxon>
        <taxon>Nepetoideae</taxon>
        <taxon>Mentheae</taxon>
        <taxon>Salviinae</taxon>
        <taxon>Salvia</taxon>
        <taxon>Salvia subgen. Calosphace</taxon>
    </lineage>
</organism>
<dbReference type="InterPro" id="IPR036561">
    <property type="entry name" value="MAM33_sf"/>
</dbReference>
<evidence type="ECO:0000313" key="1">
    <source>
        <dbReference type="EMBL" id="KAL1563046.1"/>
    </source>
</evidence>